<name>A0A3E5B2K2_9BACE</name>
<dbReference type="Proteomes" id="UP000260983">
    <property type="component" value="Unassembled WGS sequence"/>
</dbReference>
<dbReference type="AlphaFoldDB" id="A0A3E5B2K2"/>
<comment type="caution">
    <text evidence="1">The sequence shown here is derived from an EMBL/GenBank/DDBJ whole genome shotgun (WGS) entry which is preliminary data.</text>
</comment>
<organism evidence="1 2">
    <name type="scientific">Bacteroides oleiciplenus</name>
    <dbReference type="NCBI Taxonomy" id="626931"/>
    <lineage>
        <taxon>Bacteria</taxon>
        <taxon>Pseudomonadati</taxon>
        <taxon>Bacteroidota</taxon>
        <taxon>Bacteroidia</taxon>
        <taxon>Bacteroidales</taxon>
        <taxon>Bacteroidaceae</taxon>
        <taxon>Bacteroides</taxon>
    </lineage>
</organism>
<sequence>MISYIHYLMFAIGNGCKRMLFLERIPISVLQVFSLMLPPLIKSEGKRLFIVDATTKMKKKKDNCNQNEIHMT</sequence>
<proteinExistence type="predicted"/>
<dbReference type="EMBL" id="QSUL01000016">
    <property type="protein sequence ID" value="RGN31790.1"/>
    <property type="molecule type" value="Genomic_DNA"/>
</dbReference>
<evidence type="ECO:0000313" key="2">
    <source>
        <dbReference type="Proteomes" id="UP000260983"/>
    </source>
</evidence>
<accession>A0A3E5B2K2</accession>
<gene>
    <name evidence="1" type="ORF">DXB65_19725</name>
</gene>
<protein>
    <submittedName>
        <fullName evidence="1">Uncharacterized protein</fullName>
    </submittedName>
</protein>
<reference evidence="1 2" key="1">
    <citation type="submission" date="2018-08" db="EMBL/GenBank/DDBJ databases">
        <title>A genome reference for cultivated species of the human gut microbiota.</title>
        <authorList>
            <person name="Zou Y."/>
            <person name="Xue W."/>
            <person name="Luo G."/>
        </authorList>
    </citation>
    <scope>NUCLEOTIDE SEQUENCE [LARGE SCALE GENOMIC DNA]</scope>
    <source>
        <strain evidence="1 2">OM05-15BH</strain>
    </source>
</reference>
<evidence type="ECO:0000313" key="1">
    <source>
        <dbReference type="EMBL" id="RGN31790.1"/>
    </source>
</evidence>